<dbReference type="Proteomes" id="UP001058364">
    <property type="component" value="Chromosome"/>
</dbReference>
<name>A0ABY5TTB6_9BACT</name>
<feature type="site" description="Interaction with DNA" evidence="10">
    <location>
        <position position="32"/>
    </location>
</feature>
<comment type="catalytic activity">
    <reaction evidence="1 10">
        <text>ATP-independent breakage of single-stranded DNA, followed by passage and rejoining.</text>
        <dbReference type="EC" id="5.6.2.1"/>
    </reaction>
</comment>
<evidence type="ECO:0000256" key="9">
    <source>
        <dbReference type="ARBA" id="ARBA00023235"/>
    </source>
</evidence>
<dbReference type="InterPro" id="IPR023406">
    <property type="entry name" value="Topo_IA_AS"/>
</dbReference>
<feature type="site" description="Interaction with DNA" evidence="10">
    <location>
        <position position="295"/>
    </location>
</feature>
<evidence type="ECO:0000259" key="11">
    <source>
        <dbReference type="PROSITE" id="PS50880"/>
    </source>
</evidence>
<dbReference type="InterPro" id="IPR013497">
    <property type="entry name" value="Topo_IA_cen"/>
</dbReference>
<accession>A0ABY5TTB6</accession>
<keyword evidence="8 10" id="KW-0238">DNA-binding</keyword>
<feature type="domain" description="Topo IA-type catalytic" evidence="12">
    <location>
        <begin position="129"/>
        <end position="545"/>
    </location>
</feature>
<dbReference type="InterPro" id="IPR003602">
    <property type="entry name" value="Topo_IA_DNA-bd_dom"/>
</dbReference>
<keyword evidence="14" id="KW-1185">Reference proteome</keyword>
<dbReference type="SMART" id="SM00493">
    <property type="entry name" value="TOPRIM"/>
    <property type="match status" value="1"/>
</dbReference>
<dbReference type="PROSITE" id="PS00396">
    <property type="entry name" value="TOPO_IA_1"/>
    <property type="match status" value="1"/>
</dbReference>
<keyword evidence="6" id="KW-0460">Magnesium</keyword>
<organism evidence="13 14">
    <name type="scientific">Mesomycoplasma molare</name>
    <dbReference type="NCBI Taxonomy" id="171288"/>
    <lineage>
        <taxon>Bacteria</taxon>
        <taxon>Bacillati</taxon>
        <taxon>Mycoplasmatota</taxon>
        <taxon>Mycoplasmoidales</taxon>
        <taxon>Metamycoplasmataceae</taxon>
        <taxon>Mesomycoplasma</taxon>
    </lineage>
</organism>
<proteinExistence type="inferred from homology"/>
<evidence type="ECO:0000256" key="5">
    <source>
        <dbReference type="ARBA" id="ARBA00022833"/>
    </source>
</evidence>
<dbReference type="Gene3D" id="3.30.65.10">
    <property type="entry name" value="Bacterial Topoisomerase I, domain 1"/>
    <property type="match status" value="1"/>
</dbReference>
<evidence type="ECO:0000256" key="4">
    <source>
        <dbReference type="ARBA" id="ARBA00022771"/>
    </source>
</evidence>
<dbReference type="PANTHER" id="PTHR42785:SF1">
    <property type="entry name" value="DNA TOPOISOMERASE"/>
    <property type="match status" value="1"/>
</dbReference>
<keyword evidence="3" id="KW-0479">Metal-binding</keyword>
<dbReference type="InterPro" id="IPR013498">
    <property type="entry name" value="Topo_IA_Znf"/>
</dbReference>
<dbReference type="EC" id="5.6.2.1" evidence="10"/>
<keyword evidence="5" id="KW-0862">Zinc</keyword>
<dbReference type="Gene3D" id="1.10.290.10">
    <property type="entry name" value="Topoisomerase I, domain 4"/>
    <property type="match status" value="1"/>
</dbReference>
<comment type="similarity">
    <text evidence="2 10">Belongs to the type IA topoisomerase family.</text>
</comment>
<feature type="region of interest" description="Interaction with DNA" evidence="10">
    <location>
        <begin position="166"/>
        <end position="171"/>
    </location>
</feature>
<dbReference type="EMBL" id="CP103423">
    <property type="protein sequence ID" value="UWD33912.1"/>
    <property type="molecule type" value="Genomic_DNA"/>
</dbReference>
<dbReference type="Gene3D" id="3.40.50.140">
    <property type="match status" value="1"/>
</dbReference>
<dbReference type="Gene3D" id="2.70.20.10">
    <property type="entry name" value="Topoisomerase I, domain 3"/>
    <property type="match status" value="1"/>
</dbReference>
<dbReference type="PRINTS" id="PR00417">
    <property type="entry name" value="PRTPISMRASEI"/>
</dbReference>
<dbReference type="InterPro" id="IPR003601">
    <property type="entry name" value="Topo_IA_2"/>
</dbReference>
<dbReference type="PROSITE" id="PS50880">
    <property type="entry name" value="TOPRIM"/>
    <property type="match status" value="1"/>
</dbReference>
<dbReference type="SUPFAM" id="SSF56712">
    <property type="entry name" value="Prokaryotic type I DNA topoisomerase"/>
    <property type="match status" value="1"/>
</dbReference>
<feature type="site" description="Interaction with DNA" evidence="10">
    <location>
        <position position="140"/>
    </location>
</feature>
<feature type="domain" description="Toprim" evidence="11">
    <location>
        <begin position="2"/>
        <end position="115"/>
    </location>
</feature>
<dbReference type="SMART" id="SM00437">
    <property type="entry name" value="TOP1Ac"/>
    <property type="match status" value="1"/>
</dbReference>
<evidence type="ECO:0000256" key="6">
    <source>
        <dbReference type="ARBA" id="ARBA00022842"/>
    </source>
</evidence>
<dbReference type="InterPro" id="IPR000380">
    <property type="entry name" value="Topo_IA"/>
</dbReference>
<comment type="function">
    <text evidence="10">Releases the supercoiling and torsional tension of DNA, which is introduced during the DNA replication and transcription, by transiently cleaving and rejoining one strand of the DNA duplex. Introduces a single-strand break via transesterification at a target site in duplex DNA. The scissile phosphodiester is attacked by the catalytic tyrosine of the enzyme, resulting in the formation of a DNA-(5'-phosphotyrosyl)-enzyme intermediate and the expulsion of a 3'-OH DNA strand. The free DNA strand then undergoes passage around the unbroken strand, thus removing DNA supercoils. Finally, in the religation step, the DNA 3'-OH attacks the covalent intermediate to expel the active-site tyrosine and restore the DNA phosphodiester backbone.</text>
</comment>
<keyword evidence="9 10" id="KW-0413">Isomerase</keyword>
<evidence type="ECO:0000256" key="2">
    <source>
        <dbReference type="ARBA" id="ARBA00009446"/>
    </source>
</evidence>
<dbReference type="InterPro" id="IPR013825">
    <property type="entry name" value="Topo_IA_cen_sub2"/>
</dbReference>
<dbReference type="GO" id="GO:0003917">
    <property type="term" value="F:DNA topoisomerase type I (single strand cut, ATP-independent) activity"/>
    <property type="evidence" value="ECO:0007669"/>
    <property type="project" value="UniProtKB-EC"/>
</dbReference>
<dbReference type="PANTHER" id="PTHR42785">
    <property type="entry name" value="DNA TOPOISOMERASE, TYPE IA, CORE"/>
    <property type="match status" value="1"/>
</dbReference>
<evidence type="ECO:0000256" key="1">
    <source>
        <dbReference type="ARBA" id="ARBA00000213"/>
    </source>
</evidence>
<comment type="subunit">
    <text evidence="10">Monomer.</text>
</comment>
<evidence type="ECO:0000256" key="3">
    <source>
        <dbReference type="ARBA" id="ARBA00022723"/>
    </source>
</evidence>
<keyword evidence="4" id="KW-0863">Zinc-finger</keyword>
<evidence type="ECO:0000313" key="14">
    <source>
        <dbReference type="Proteomes" id="UP001058364"/>
    </source>
</evidence>
<reference evidence="13" key="1">
    <citation type="submission" date="2022-08" db="EMBL/GenBank/DDBJ databases">
        <title>Complete genome sequence of Mycoplasma molare type strain H 542.</title>
        <authorList>
            <person name="Spergser J."/>
        </authorList>
    </citation>
    <scope>NUCLEOTIDE SEQUENCE</scope>
    <source>
        <strain evidence="13">H 542</strain>
    </source>
</reference>
<dbReference type="Pfam" id="PF01131">
    <property type="entry name" value="Topoisom_bac"/>
    <property type="match status" value="1"/>
</dbReference>
<dbReference type="InterPro" id="IPR028612">
    <property type="entry name" value="Topoisom_1_IA"/>
</dbReference>
<dbReference type="CDD" id="cd03363">
    <property type="entry name" value="TOPRIM_TopoIA_TopoI"/>
    <property type="match status" value="1"/>
</dbReference>
<comment type="caution">
    <text evidence="10">Lacks conserved residue(s) required for the propagation of feature annotation.</text>
</comment>
<dbReference type="Gene3D" id="1.10.460.10">
    <property type="entry name" value="Topoisomerase I, domain 2"/>
    <property type="match status" value="1"/>
</dbReference>
<feature type="active site" description="O-(5'-phospho-DNA)-tyrosine intermediate" evidence="10">
    <location>
        <position position="293"/>
    </location>
</feature>
<dbReference type="NCBIfam" id="TIGR01051">
    <property type="entry name" value="topA_bact"/>
    <property type="match status" value="1"/>
</dbReference>
<gene>
    <name evidence="10 13" type="primary">topA</name>
    <name evidence="13" type="ORF">NX772_02260</name>
</gene>
<dbReference type="PROSITE" id="PS52039">
    <property type="entry name" value="TOPO_IA_2"/>
    <property type="match status" value="1"/>
</dbReference>
<dbReference type="HAMAP" id="MF_00952">
    <property type="entry name" value="Topoisom_1_prok"/>
    <property type="match status" value="1"/>
</dbReference>
<keyword evidence="7 10" id="KW-0799">Topoisomerase</keyword>
<dbReference type="InterPro" id="IPR013824">
    <property type="entry name" value="Topo_IA_cen_sub1"/>
</dbReference>
<evidence type="ECO:0000313" key="13">
    <source>
        <dbReference type="EMBL" id="UWD33912.1"/>
    </source>
</evidence>
<dbReference type="Pfam" id="PF01751">
    <property type="entry name" value="Toprim"/>
    <property type="match status" value="1"/>
</dbReference>
<evidence type="ECO:0000259" key="12">
    <source>
        <dbReference type="PROSITE" id="PS52039"/>
    </source>
</evidence>
<evidence type="ECO:0000256" key="10">
    <source>
        <dbReference type="HAMAP-Rule" id="MF_00952"/>
    </source>
</evidence>
<evidence type="ECO:0000256" key="7">
    <source>
        <dbReference type="ARBA" id="ARBA00023029"/>
    </source>
</evidence>
<feature type="site" description="Interaction with DNA" evidence="10">
    <location>
        <position position="143"/>
    </location>
</feature>
<dbReference type="InterPro" id="IPR034149">
    <property type="entry name" value="TOPRIM_TopoI"/>
</dbReference>
<dbReference type="InterPro" id="IPR013826">
    <property type="entry name" value="Topo_IA_cen_sub3"/>
</dbReference>
<feature type="site" description="Interaction with DNA" evidence="10">
    <location>
        <position position="139"/>
    </location>
</feature>
<dbReference type="SMART" id="SM00436">
    <property type="entry name" value="TOP1Bc"/>
    <property type="match status" value="1"/>
</dbReference>
<evidence type="ECO:0000256" key="8">
    <source>
        <dbReference type="ARBA" id="ARBA00023125"/>
    </source>
</evidence>
<feature type="site" description="Interaction with DNA" evidence="10">
    <location>
        <position position="477"/>
    </location>
</feature>
<dbReference type="InterPro" id="IPR023405">
    <property type="entry name" value="Topo_IA_core_domain"/>
</dbReference>
<dbReference type="RefSeq" id="WP_027123483.1">
    <property type="nucleotide sequence ID" value="NZ_CP103423.1"/>
</dbReference>
<dbReference type="InterPro" id="IPR006171">
    <property type="entry name" value="TOPRIM_dom"/>
</dbReference>
<dbReference type="CDD" id="cd00186">
    <property type="entry name" value="TOP1Ac"/>
    <property type="match status" value="1"/>
</dbReference>
<sequence length="622" mass="71728">MKNLVIVESPNKIKTIKKYLGEEYEVLACNGHIFEMKTSGQFGLGINFDEWEPIYKPDSSKKKIIQDLKKASKSADKIFIATDPDREGEAIGYNLIEALSIEDRYERIKYNEITEEAIKKAINKPLKIDINLINSQKSRRMLDRIIGFRLSNLLARRIANPRTNPSAGRVQSIALKLVIDKEEEIKQFIPIKYNTIKAESEDKVHLFNFFYKENKDFDNSEWIKPEKSKQILSELIGDLVVKQVKTSTKSDAKITPLKQSTLFKKSGMSSKNVTRILQELYEGLDDNGGLISYPRTDSTRLSETFINQAKSYIKKQFGNEYISDTIKGFSGDQDAHEAIRPTDCSLTPDLAKEKFNLNEGQYKIYKIIYNTSLQAIMLPPKREILRYELENNGHWFKLSGSKIVFDGYFALIGKDQQIELPKYKENDVVKIRKYILDENQTNPPSRYNEGSLIEAMDEIKVGRPSTFASTVNVLKERQYVESVNGSLIPNDYGYIALNILKESTKDIIKENYTASIEEKLNKIADGEMDYKIMMNDFWKDFQDKINETISENKEKVKLQVEETGELCPENGAPLIYRYNKKTGQRFIGCSSFPECKFLKPDPNAKTFYKRKKYNTKEETKKI</sequence>
<dbReference type="InterPro" id="IPR005733">
    <property type="entry name" value="TopoI_bac-type"/>
</dbReference>
<protein>
    <recommendedName>
        <fullName evidence="10">DNA topoisomerase 1</fullName>
        <ecNumber evidence="10">5.6.2.1</ecNumber>
    </recommendedName>
    <alternativeName>
        <fullName evidence="10">DNA topoisomerase I</fullName>
    </alternativeName>
</protein>
<dbReference type="Pfam" id="PF01396">
    <property type="entry name" value="Zn_ribbon_Top1"/>
    <property type="match status" value="1"/>
</dbReference>